<evidence type="ECO:0000256" key="4">
    <source>
        <dbReference type="RuleBase" id="RU362068"/>
    </source>
</evidence>
<accession>A0A1E3NHN2</accession>
<dbReference type="InterPro" id="IPR008927">
    <property type="entry name" value="6-PGluconate_DH-like_C_sf"/>
</dbReference>
<dbReference type="InterPro" id="IPR036291">
    <property type="entry name" value="NAD(P)-bd_dom_sf"/>
</dbReference>
<reference evidence="7 8" key="1">
    <citation type="journal article" date="2016" name="Proc. Natl. Acad. Sci. U.S.A.">
        <title>Comparative genomics of biotechnologically important yeasts.</title>
        <authorList>
            <person name="Riley R."/>
            <person name="Haridas S."/>
            <person name="Wolfe K.H."/>
            <person name="Lopes M.R."/>
            <person name="Hittinger C.T."/>
            <person name="Goeker M."/>
            <person name="Salamov A.A."/>
            <person name="Wisecaver J.H."/>
            <person name="Long T.M."/>
            <person name="Calvey C.H."/>
            <person name="Aerts A.L."/>
            <person name="Barry K.W."/>
            <person name="Choi C."/>
            <person name="Clum A."/>
            <person name="Coughlan A.Y."/>
            <person name="Deshpande S."/>
            <person name="Douglass A.P."/>
            <person name="Hanson S.J."/>
            <person name="Klenk H.-P."/>
            <person name="LaButti K.M."/>
            <person name="Lapidus A."/>
            <person name="Lindquist E.A."/>
            <person name="Lipzen A.M."/>
            <person name="Meier-Kolthoff J.P."/>
            <person name="Ohm R.A."/>
            <person name="Otillar R.P."/>
            <person name="Pangilinan J.L."/>
            <person name="Peng Y."/>
            <person name="Rokas A."/>
            <person name="Rosa C.A."/>
            <person name="Scheuner C."/>
            <person name="Sibirny A.A."/>
            <person name="Slot J.C."/>
            <person name="Stielow J.B."/>
            <person name="Sun H."/>
            <person name="Kurtzman C.P."/>
            <person name="Blackwell M."/>
            <person name="Grigoriev I.V."/>
            <person name="Jeffries T.W."/>
        </authorList>
    </citation>
    <scope>NUCLEOTIDE SEQUENCE [LARGE SCALE GENOMIC DNA]</scope>
    <source>
        <strain evidence="7 8">NRRL Y-2026</strain>
    </source>
</reference>
<evidence type="ECO:0000256" key="2">
    <source>
        <dbReference type="ARBA" id="ARBA00022857"/>
    </source>
</evidence>
<dbReference type="InterPro" id="IPR051402">
    <property type="entry name" value="KPR-Related"/>
</dbReference>
<proteinExistence type="inferred from homology"/>
<evidence type="ECO:0000256" key="1">
    <source>
        <dbReference type="ARBA" id="ARBA00007870"/>
    </source>
</evidence>
<feature type="domain" description="Ketopantoate reductase N-terminal" evidence="5">
    <location>
        <begin position="5"/>
        <end position="157"/>
    </location>
</feature>
<protein>
    <recommendedName>
        <fullName evidence="4">2-dehydropantoate 2-reductase</fullName>
        <ecNumber evidence="4">1.1.1.169</ecNumber>
    </recommendedName>
    <alternativeName>
        <fullName evidence="4">Ketopantoate reductase</fullName>
    </alternativeName>
</protein>
<evidence type="ECO:0000313" key="8">
    <source>
        <dbReference type="Proteomes" id="UP000094455"/>
    </source>
</evidence>
<dbReference type="GeneID" id="30181073"/>
<dbReference type="EMBL" id="KV454004">
    <property type="protein sequence ID" value="ODQ45606.1"/>
    <property type="molecule type" value="Genomic_DNA"/>
</dbReference>
<dbReference type="GO" id="GO:0015940">
    <property type="term" value="P:pantothenate biosynthetic process"/>
    <property type="evidence" value="ECO:0007669"/>
    <property type="project" value="InterPro"/>
</dbReference>
<dbReference type="PANTHER" id="PTHR21708">
    <property type="entry name" value="PROBABLE 2-DEHYDROPANTOATE 2-REDUCTASE"/>
    <property type="match status" value="1"/>
</dbReference>
<dbReference type="PANTHER" id="PTHR21708:SF30">
    <property type="entry name" value="2-DEHYDROPANTOATE 2-REDUCTASE-RELATED"/>
    <property type="match status" value="1"/>
</dbReference>
<dbReference type="NCBIfam" id="TIGR00745">
    <property type="entry name" value="apbA_panE"/>
    <property type="match status" value="1"/>
</dbReference>
<comment type="similarity">
    <text evidence="1 4">Belongs to the ketopantoate reductase family.</text>
</comment>
<dbReference type="STRING" id="763406.A0A1E3NHN2"/>
<dbReference type="AlphaFoldDB" id="A0A1E3NHN2"/>
<dbReference type="Gene3D" id="1.10.1040.10">
    <property type="entry name" value="N-(1-d-carboxylethyl)-l-norvaline Dehydrogenase, domain 2"/>
    <property type="match status" value="1"/>
</dbReference>
<evidence type="ECO:0000313" key="7">
    <source>
        <dbReference type="EMBL" id="ODQ45606.1"/>
    </source>
</evidence>
<dbReference type="InterPro" id="IPR003710">
    <property type="entry name" value="ApbA"/>
</dbReference>
<dbReference type="RefSeq" id="XP_019016719.1">
    <property type="nucleotide sequence ID" value="XM_019164386.1"/>
</dbReference>
<dbReference type="InterPro" id="IPR013752">
    <property type="entry name" value="KPA_reductase"/>
</dbReference>
<dbReference type="Gene3D" id="3.40.50.720">
    <property type="entry name" value="NAD(P)-binding Rossmann-like Domain"/>
    <property type="match status" value="1"/>
</dbReference>
<organism evidence="7 8">
    <name type="scientific">Pichia membranifaciens NRRL Y-2026</name>
    <dbReference type="NCBI Taxonomy" id="763406"/>
    <lineage>
        <taxon>Eukaryota</taxon>
        <taxon>Fungi</taxon>
        <taxon>Dikarya</taxon>
        <taxon>Ascomycota</taxon>
        <taxon>Saccharomycotina</taxon>
        <taxon>Pichiomycetes</taxon>
        <taxon>Pichiales</taxon>
        <taxon>Pichiaceae</taxon>
        <taxon>Pichia</taxon>
    </lineage>
</organism>
<keyword evidence="2 4" id="KW-0521">NADP</keyword>
<comment type="catalytic activity">
    <reaction evidence="4">
        <text>(R)-pantoate + NADP(+) = 2-dehydropantoate + NADPH + H(+)</text>
        <dbReference type="Rhea" id="RHEA:16233"/>
        <dbReference type="ChEBI" id="CHEBI:11561"/>
        <dbReference type="ChEBI" id="CHEBI:15378"/>
        <dbReference type="ChEBI" id="CHEBI:15980"/>
        <dbReference type="ChEBI" id="CHEBI:57783"/>
        <dbReference type="ChEBI" id="CHEBI:58349"/>
        <dbReference type="EC" id="1.1.1.169"/>
    </reaction>
</comment>
<feature type="domain" description="Ketopantoate reductase C-terminal" evidence="6">
    <location>
        <begin position="190"/>
        <end position="311"/>
    </location>
</feature>
<dbReference type="SUPFAM" id="SSF48179">
    <property type="entry name" value="6-phosphogluconate dehydrogenase C-terminal domain-like"/>
    <property type="match status" value="1"/>
</dbReference>
<dbReference type="GO" id="GO:0008677">
    <property type="term" value="F:2-dehydropantoate 2-reductase activity"/>
    <property type="evidence" value="ECO:0007669"/>
    <property type="project" value="UniProtKB-EC"/>
</dbReference>
<dbReference type="SUPFAM" id="SSF51735">
    <property type="entry name" value="NAD(P)-binding Rossmann-fold domains"/>
    <property type="match status" value="1"/>
</dbReference>
<sequence length="341" mass="37531">MAPKVLLIGIGGVGSIAAYTLKANGAEVTAIARSSYDVLKENGFTIESLDYGKVENFKPDHVYKDVAEAAKERGPFDYIVVTTKNIPDVAPVEKMIEKAYSKDTAIVLLENGVGIDRSMFKAYPDATIISGVTMISSTLYGTTVKHVGSDTVSFGPFLNPSLEKEPQVAKAKAFTALYHNEHNGAKYDEDVKYIRWRKLVYNGAINTTCAITNVDAGRLELFGGMDKVARPAMREILAIAKADGVDLPEDIMDKMIRSDDGEYYPPSMLIDIRKNQYTEYKVILGTALSIAEEKGVPAPVCTILCDLLEVIQMRTMESRGKIVLPEKRPLPADNFKIEFQD</sequence>
<dbReference type="OrthoDB" id="3609at2759"/>
<keyword evidence="3 4" id="KW-0560">Oxidoreductase</keyword>
<dbReference type="InterPro" id="IPR013332">
    <property type="entry name" value="KPR_N"/>
</dbReference>
<evidence type="ECO:0000256" key="3">
    <source>
        <dbReference type="ARBA" id="ARBA00023002"/>
    </source>
</evidence>
<dbReference type="InterPro" id="IPR013328">
    <property type="entry name" value="6PGD_dom2"/>
</dbReference>
<gene>
    <name evidence="7" type="ORF">PICMEDRAFT_73120</name>
</gene>
<comment type="function">
    <text evidence="4">Catalyzes the NADPH-dependent reduction of ketopantoate into pantoic acid.</text>
</comment>
<dbReference type="Proteomes" id="UP000094455">
    <property type="component" value="Unassembled WGS sequence"/>
</dbReference>
<dbReference type="GO" id="GO:0005737">
    <property type="term" value="C:cytoplasm"/>
    <property type="evidence" value="ECO:0007669"/>
    <property type="project" value="TreeGrafter"/>
</dbReference>
<name>A0A1E3NHN2_9ASCO</name>
<dbReference type="EC" id="1.1.1.169" evidence="4"/>
<evidence type="ECO:0000259" key="6">
    <source>
        <dbReference type="Pfam" id="PF08546"/>
    </source>
</evidence>
<keyword evidence="8" id="KW-1185">Reference proteome</keyword>
<dbReference type="Pfam" id="PF02558">
    <property type="entry name" value="ApbA"/>
    <property type="match status" value="1"/>
</dbReference>
<dbReference type="FunFam" id="1.10.1040.10:FF:000017">
    <property type="entry name" value="2-dehydropantoate 2-reductase"/>
    <property type="match status" value="1"/>
</dbReference>
<evidence type="ECO:0000259" key="5">
    <source>
        <dbReference type="Pfam" id="PF02558"/>
    </source>
</evidence>
<dbReference type="Pfam" id="PF08546">
    <property type="entry name" value="ApbA_C"/>
    <property type="match status" value="1"/>
</dbReference>